<gene>
    <name evidence="2" type="ORF">K503DRAFT_110672</name>
</gene>
<feature type="compositionally biased region" description="Basic and acidic residues" evidence="1">
    <location>
        <begin position="15"/>
        <end position="24"/>
    </location>
</feature>
<feature type="region of interest" description="Disordered" evidence="1">
    <location>
        <begin position="1"/>
        <end position="63"/>
    </location>
</feature>
<sequence length="63" mass="6485">MDKDAAKRIQSNADRNNKNQDFKSRAMSAADRNSAPKSGGQGGGTSSKQGGNTNASSGGNKKK</sequence>
<dbReference type="EMBL" id="KV448262">
    <property type="protein sequence ID" value="OAX39105.1"/>
    <property type="molecule type" value="Genomic_DNA"/>
</dbReference>
<accession>A0A1B7N2Q0</accession>
<evidence type="ECO:0008006" key="4">
    <source>
        <dbReference type="Google" id="ProtNLM"/>
    </source>
</evidence>
<evidence type="ECO:0000256" key="1">
    <source>
        <dbReference type="SAM" id="MobiDB-lite"/>
    </source>
</evidence>
<proteinExistence type="predicted"/>
<dbReference type="AlphaFoldDB" id="A0A1B7N2Q0"/>
<organism evidence="2 3">
    <name type="scientific">Rhizopogon vinicolor AM-OR11-026</name>
    <dbReference type="NCBI Taxonomy" id="1314800"/>
    <lineage>
        <taxon>Eukaryota</taxon>
        <taxon>Fungi</taxon>
        <taxon>Dikarya</taxon>
        <taxon>Basidiomycota</taxon>
        <taxon>Agaricomycotina</taxon>
        <taxon>Agaricomycetes</taxon>
        <taxon>Agaricomycetidae</taxon>
        <taxon>Boletales</taxon>
        <taxon>Suillineae</taxon>
        <taxon>Rhizopogonaceae</taxon>
        <taxon>Rhizopogon</taxon>
    </lineage>
</organism>
<evidence type="ECO:0000313" key="3">
    <source>
        <dbReference type="Proteomes" id="UP000092154"/>
    </source>
</evidence>
<reference evidence="2 3" key="1">
    <citation type="submission" date="2016-06" db="EMBL/GenBank/DDBJ databases">
        <title>Comparative genomics of the ectomycorrhizal sister species Rhizopogon vinicolor and Rhizopogon vesiculosus (Basidiomycota: Boletales) reveals a divergence of the mating type B locus.</title>
        <authorList>
            <consortium name="DOE Joint Genome Institute"/>
            <person name="Mujic A.B."/>
            <person name="Kuo A."/>
            <person name="Tritt A."/>
            <person name="Lipzen A."/>
            <person name="Chen C."/>
            <person name="Johnson J."/>
            <person name="Sharma A."/>
            <person name="Barry K."/>
            <person name="Grigoriev I.V."/>
            <person name="Spatafora J.W."/>
        </authorList>
    </citation>
    <scope>NUCLEOTIDE SEQUENCE [LARGE SCALE GENOMIC DNA]</scope>
    <source>
        <strain evidence="2 3">AM-OR11-026</strain>
    </source>
</reference>
<dbReference type="Proteomes" id="UP000092154">
    <property type="component" value="Unassembled WGS sequence"/>
</dbReference>
<dbReference type="OrthoDB" id="5988651at2759"/>
<dbReference type="InParanoid" id="A0A1B7N2Q0"/>
<keyword evidence="3" id="KW-1185">Reference proteome</keyword>
<evidence type="ECO:0000313" key="2">
    <source>
        <dbReference type="EMBL" id="OAX39105.1"/>
    </source>
</evidence>
<protein>
    <recommendedName>
        <fullName evidence="4">SMP domain-containing protein</fullName>
    </recommendedName>
</protein>
<name>A0A1B7N2Q0_9AGAM</name>